<feature type="transmembrane region" description="Helical" evidence="1">
    <location>
        <begin position="12"/>
        <end position="31"/>
    </location>
</feature>
<protein>
    <submittedName>
        <fullName evidence="2">Uncharacterized protein</fullName>
    </submittedName>
</protein>
<feature type="non-terminal residue" evidence="2">
    <location>
        <position position="1"/>
    </location>
</feature>
<evidence type="ECO:0000313" key="3">
    <source>
        <dbReference type="Proteomes" id="UP001159427"/>
    </source>
</evidence>
<evidence type="ECO:0000256" key="1">
    <source>
        <dbReference type="SAM" id="Phobius"/>
    </source>
</evidence>
<evidence type="ECO:0000313" key="2">
    <source>
        <dbReference type="EMBL" id="CAH3190410.1"/>
    </source>
</evidence>
<reference evidence="2 3" key="1">
    <citation type="submission" date="2022-05" db="EMBL/GenBank/DDBJ databases">
        <authorList>
            <consortium name="Genoscope - CEA"/>
            <person name="William W."/>
        </authorList>
    </citation>
    <scope>NUCLEOTIDE SEQUENCE [LARGE SCALE GENOMIC DNA]</scope>
</reference>
<keyword evidence="3" id="KW-1185">Reference proteome</keyword>
<keyword evidence="1" id="KW-0812">Transmembrane</keyword>
<organism evidence="2 3">
    <name type="scientific">Porites evermanni</name>
    <dbReference type="NCBI Taxonomy" id="104178"/>
    <lineage>
        <taxon>Eukaryota</taxon>
        <taxon>Metazoa</taxon>
        <taxon>Cnidaria</taxon>
        <taxon>Anthozoa</taxon>
        <taxon>Hexacorallia</taxon>
        <taxon>Scleractinia</taxon>
        <taxon>Fungiina</taxon>
        <taxon>Poritidae</taxon>
        <taxon>Porites</taxon>
    </lineage>
</organism>
<keyword evidence="1" id="KW-1133">Transmembrane helix</keyword>
<keyword evidence="1" id="KW-0472">Membrane</keyword>
<name>A0ABN8SHC8_9CNID</name>
<dbReference type="InterPro" id="IPR053231">
    <property type="entry name" value="GPCR_LN-TM7"/>
</dbReference>
<proteinExistence type="predicted"/>
<dbReference type="PANTHER" id="PTHR45902">
    <property type="entry name" value="LATROPHILIN RECEPTOR-LIKE PROTEIN A"/>
    <property type="match status" value="1"/>
</dbReference>
<comment type="caution">
    <text evidence="2">The sequence shown here is derived from an EMBL/GenBank/DDBJ whole genome shotgun (WGS) entry which is preliminary data.</text>
</comment>
<feature type="non-terminal residue" evidence="2">
    <location>
        <position position="93"/>
    </location>
</feature>
<gene>
    <name evidence="2" type="ORF">PEVE_00020446</name>
</gene>
<dbReference type="Proteomes" id="UP001159427">
    <property type="component" value="Unassembled WGS sequence"/>
</dbReference>
<dbReference type="Gene3D" id="1.20.1070.10">
    <property type="entry name" value="Rhodopsin 7-helix transmembrane proteins"/>
    <property type="match status" value="1"/>
</dbReference>
<accession>A0ABN8SHC8</accession>
<sequence length="93" mass="10720">AASTSSRVSLPIICIKLTVIMGLSWILELIASSWQKAEFLKYPSTLLNSMQGFFIMLCFTTTKKVRGLLNEKFRKRRNLGRNQIELQTSMTRY</sequence>
<dbReference type="EMBL" id="CALNXI010002741">
    <property type="protein sequence ID" value="CAH3190410.1"/>
    <property type="molecule type" value="Genomic_DNA"/>
</dbReference>
<feature type="transmembrane region" description="Helical" evidence="1">
    <location>
        <begin position="51"/>
        <end position="69"/>
    </location>
</feature>
<dbReference type="PANTHER" id="PTHR45902:SF4">
    <property type="entry name" value="G-PROTEIN COUPLED RECEPTORS FAMILY 2 PROFILE 2 DOMAIN-CONTAINING PROTEIN"/>
    <property type="match status" value="1"/>
</dbReference>